<dbReference type="GO" id="GO:0003677">
    <property type="term" value="F:DNA binding"/>
    <property type="evidence" value="ECO:0007669"/>
    <property type="project" value="UniProtKB-UniRule"/>
</dbReference>
<keyword evidence="7" id="KW-1185">Reference proteome</keyword>
<sequence length="202" mass="23157">MHPQLTTYLLVSKIICMINKKSQIIELTLKNIKDKGFLSFSYDDLAKELGVTKASIHYHFEKKGDLGIAVCNSIEEGLEKAFSEVKQASIKPLDKPLAFISNRILYINKNDMCPISALQADYNYLPASMQKKIQKLSQMEIDFLTELLFEAKKEGYLEGYHDNLEELAILLIASTKGGLQYKRILGDEFFTKLWEQFTDFLK</sequence>
<dbReference type="SUPFAM" id="SSF48498">
    <property type="entry name" value="Tetracyclin repressor-like, C-terminal domain"/>
    <property type="match status" value="1"/>
</dbReference>
<dbReference type="InterPro" id="IPR009057">
    <property type="entry name" value="Homeodomain-like_sf"/>
</dbReference>
<evidence type="ECO:0000259" key="5">
    <source>
        <dbReference type="PROSITE" id="PS50977"/>
    </source>
</evidence>
<proteinExistence type="predicted"/>
<dbReference type="EMBL" id="FOTR01000003">
    <property type="protein sequence ID" value="SFL71529.1"/>
    <property type="molecule type" value="Genomic_DNA"/>
</dbReference>
<reference evidence="7" key="1">
    <citation type="submission" date="2016-10" db="EMBL/GenBank/DDBJ databases">
        <authorList>
            <person name="Varghese N."/>
            <person name="Submissions S."/>
        </authorList>
    </citation>
    <scope>NUCLEOTIDE SEQUENCE [LARGE SCALE GENOMIC DNA]</scope>
    <source>
        <strain evidence="7">CGMCC 1.4250</strain>
    </source>
</reference>
<evidence type="ECO:0000256" key="3">
    <source>
        <dbReference type="ARBA" id="ARBA00023163"/>
    </source>
</evidence>
<dbReference type="AlphaFoldDB" id="A0A1I4JY78"/>
<feature type="domain" description="HTH tetR-type" evidence="5">
    <location>
        <begin position="18"/>
        <end position="78"/>
    </location>
</feature>
<evidence type="ECO:0000313" key="6">
    <source>
        <dbReference type="EMBL" id="SFL71529.1"/>
    </source>
</evidence>
<dbReference type="InterPro" id="IPR036271">
    <property type="entry name" value="Tet_transcr_reg_TetR-rel_C_sf"/>
</dbReference>
<evidence type="ECO:0000313" key="7">
    <source>
        <dbReference type="Proteomes" id="UP000198565"/>
    </source>
</evidence>
<evidence type="ECO:0000256" key="2">
    <source>
        <dbReference type="ARBA" id="ARBA00023125"/>
    </source>
</evidence>
<keyword evidence="2 4" id="KW-0238">DNA-binding</keyword>
<keyword evidence="1" id="KW-0805">Transcription regulation</keyword>
<dbReference type="PROSITE" id="PS50977">
    <property type="entry name" value="HTH_TETR_2"/>
    <property type="match status" value="1"/>
</dbReference>
<dbReference type="SUPFAM" id="SSF46689">
    <property type="entry name" value="Homeodomain-like"/>
    <property type="match status" value="1"/>
</dbReference>
<gene>
    <name evidence="6" type="ORF">SAMN04487943_103247</name>
</gene>
<dbReference type="Proteomes" id="UP000198565">
    <property type="component" value="Unassembled WGS sequence"/>
</dbReference>
<dbReference type="Pfam" id="PF00440">
    <property type="entry name" value="TetR_N"/>
    <property type="match status" value="1"/>
</dbReference>
<name>A0A1I4JY78_9BACI</name>
<dbReference type="STRING" id="334253.SAMN04487943_103247"/>
<dbReference type="PANTHER" id="PTHR47506:SF1">
    <property type="entry name" value="HTH-TYPE TRANSCRIPTIONAL REGULATOR YJDC"/>
    <property type="match status" value="1"/>
</dbReference>
<evidence type="ECO:0000256" key="4">
    <source>
        <dbReference type="PROSITE-ProRule" id="PRU00335"/>
    </source>
</evidence>
<organism evidence="6 7">
    <name type="scientific">Gracilibacillus orientalis</name>
    <dbReference type="NCBI Taxonomy" id="334253"/>
    <lineage>
        <taxon>Bacteria</taxon>
        <taxon>Bacillati</taxon>
        <taxon>Bacillota</taxon>
        <taxon>Bacilli</taxon>
        <taxon>Bacillales</taxon>
        <taxon>Bacillaceae</taxon>
        <taxon>Gracilibacillus</taxon>
    </lineage>
</organism>
<feature type="DNA-binding region" description="H-T-H motif" evidence="4">
    <location>
        <begin position="41"/>
        <end position="60"/>
    </location>
</feature>
<keyword evidence="3" id="KW-0804">Transcription</keyword>
<evidence type="ECO:0000256" key="1">
    <source>
        <dbReference type="ARBA" id="ARBA00023015"/>
    </source>
</evidence>
<accession>A0A1I4JY78</accession>
<dbReference type="InterPro" id="IPR001647">
    <property type="entry name" value="HTH_TetR"/>
</dbReference>
<dbReference type="Gene3D" id="1.10.357.10">
    <property type="entry name" value="Tetracycline Repressor, domain 2"/>
    <property type="match status" value="1"/>
</dbReference>
<dbReference type="PANTHER" id="PTHR47506">
    <property type="entry name" value="TRANSCRIPTIONAL REGULATORY PROTEIN"/>
    <property type="match status" value="1"/>
</dbReference>
<protein>
    <submittedName>
        <fullName evidence="6">Transcriptional regulator, TetR family</fullName>
    </submittedName>
</protein>